<evidence type="ECO:0000259" key="8">
    <source>
        <dbReference type="Pfam" id="PF01948"/>
    </source>
</evidence>
<feature type="binding site" evidence="7">
    <location>
        <position position="141"/>
    </location>
    <ligand>
        <name>Zn(2+)</name>
        <dbReference type="ChEBI" id="CHEBI:29105"/>
    </ligand>
</feature>
<dbReference type="Pfam" id="PF01948">
    <property type="entry name" value="PyrI"/>
    <property type="match status" value="1"/>
</dbReference>
<evidence type="ECO:0000256" key="6">
    <source>
        <dbReference type="ARBA" id="ARBA00022975"/>
    </source>
</evidence>
<sequence>MVAEIDKKQLKVKPIDNGTVIDHITSSKALNVYQILNMPKDTTVTLAMNVNSKNGAKDILKIEGKELCEAEVSKIALISPNATINIIKDSKVVKKFNVKVPDKIEGILICTNPNCITNKEKVTGKFKIEDKENLKIRCNYCEKFINEIKIKK</sequence>
<dbReference type="InterPro" id="IPR020545">
    <property type="entry name" value="Asp_carbamoyltransf_reg_N"/>
</dbReference>
<dbReference type="Gene3D" id="3.30.70.140">
    <property type="entry name" value="Aspartate carbamoyltransferase regulatory subunit, N-terminal domain"/>
    <property type="match status" value="1"/>
</dbReference>
<dbReference type="InterPro" id="IPR020542">
    <property type="entry name" value="Asp_carbamoyltrfase_reg_C"/>
</dbReference>
<proteinExistence type="inferred from homology"/>
<dbReference type="Gene3D" id="2.30.30.20">
    <property type="entry name" value="Aspartate carbamoyltransferase regulatory subunit, C-terminal domain"/>
    <property type="match status" value="1"/>
</dbReference>
<comment type="similarity">
    <text evidence="2 7">Belongs to the PyrI family.</text>
</comment>
<comment type="subunit">
    <text evidence="7">Contains catalytic and regulatory chains.</text>
</comment>
<evidence type="ECO:0000313" key="11">
    <source>
        <dbReference type="Proteomes" id="UP000740329"/>
    </source>
</evidence>
<evidence type="ECO:0000256" key="5">
    <source>
        <dbReference type="ARBA" id="ARBA00022833"/>
    </source>
</evidence>
<evidence type="ECO:0000259" key="9">
    <source>
        <dbReference type="Pfam" id="PF02748"/>
    </source>
</evidence>
<feature type="binding site" evidence="7">
    <location>
        <position position="110"/>
    </location>
    <ligand>
        <name>Zn(2+)</name>
        <dbReference type="ChEBI" id="CHEBI:29105"/>
    </ligand>
</feature>
<evidence type="ECO:0000256" key="3">
    <source>
        <dbReference type="ARBA" id="ARBA00021764"/>
    </source>
</evidence>
<name>A0A8J7RJI5_METVO</name>
<dbReference type="Pfam" id="PF02748">
    <property type="entry name" value="PyrI_C"/>
    <property type="match status" value="1"/>
</dbReference>
<dbReference type="RefSeq" id="WP_209591565.1">
    <property type="nucleotide sequence ID" value="NZ_JAGGMV010000005.1"/>
</dbReference>
<dbReference type="InterPro" id="IPR036793">
    <property type="entry name" value="Asp_carbatrfase_reg_N_sf"/>
</dbReference>
<dbReference type="SUPFAM" id="SSF57825">
    <property type="entry name" value="Aspartate carbamoyltransferase, Regulatory-chain, C-terminal domain"/>
    <property type="match status" value="1"/>
</dbReference>
<dbReference type="PANTHER" id="PTHR35805">
    <property type="entry name" value="ASPARTATE CARBAMOYLTRANSFERASE REGULATORY CHAIN"/>
    <property type="match status" value="1"/>
</dbReference>
<dbReference type="GO" id="GO:0046872">
    <property type="term" value="F:metal ion binding"/>
    <property type="evidence" value="ECO:0007669"/>
    <property type="project" value="UniProtKB-KW"/>
</dbReference>
<reference evidence="10" key="1">
    <citation type="submission" date="2021-03" db="EMBL/GenBank/DDBJ databases">
        <title>Genomic Encyclopedia of Type Strains, Phase IV (KMG-V): Genome sequencing to study the core and pangenomes of soil and plant-associated prokaryotes.</title>
        <authorList>
            <person name="Whitman W."/>
        </authorList>
    </citation>
    <scope>NUCLEOTIDE SEQUENCE</scope>
    <source>
        <strain evidence="10">C4</strain>
    </source>
</reference>
<keyword evidence="6 7" id="KW-0665">Pyrimidine biosynthesis</keyword>
<evidence type="ECO:0000256" key="7">
    <source>
        <dbReference type="HAMAP-Rule" id="MF_00002"/>
    </source>
</evidence>
<evidence type="ECO:0000256" key="1">
    <source>
        <dbReference type="ARBA" id="ARBA00002565"/>
    </source>
</evidence>
<keyword evidence="5 7" id="KW-0862">Zinc</keyword>
<feature type="domain" description="Aspartate carbamoyltransferase regulatory subunit N-terminal" evidence="8">
    <location>
        <begin position="10"/>
        <end position="99"/>
    </location>
</feature>
<dbReference type="Proteomes" id="UP000740329">
    <property type="component" value="Unassembled WGS sequence"/>
</dbReference>
<comment type="function">
    <text evidence="1 7">Involved in allosteric regulation of aspartate carbamoyltransferase.</text>
</comment>
<comment type="cofactor">
    <cofactor evidence="7">
        <name>Zn(2+)</name>
        <dbReference type="ChEBI" id="CHEBI:29105"/>
    </cofactor>
    <text evidence="7">Binds 1 zinc ion per subunit.</text>
</comment>
<dbReference type="GO" id="GO:0006207">
    <property type="term" value="P:'de novo' pyrimidine nucleobase biosynthetic process"/>
    <property type="evidence" value="ECO:0007669"/>
    <property type="project" value="InterPro"/>
</dbReference>
<comment type="caution">
    <text evidence="10">The sequence shown here is derived from an EMBL/GenBank/DDBJ whole genome shotgun (WGS) entry which is preliminary data.</text>
</comment>
<dbReference type="AlphaFoldDB" id="A0A8J7RJI5"/>
<feature type="domain" description="Aspartate carbamoyltransferase regulatory subunit C-terminal" evidence="9">
    <location>
        <begin position="103"/>
        <end position="150"/>
    </location>
</feature>
<dbReference type="HAMAP" id="MF_00002">
    <property type="entry name" value="Asp_carb_tr_reg"/>
    <property type="match status" value="1"/>
</dbReference>
<dbReference type="GO" id="GO:0006221">
    <property type="term" value="P:pyrimidine nucleotide biosynthetic process"/>
    <property type="evidence" value="ECO:0007669"/>
    <property type="project" value="UniProtKB-UniRule"/>
</dbReference>
<organism evidence="10 11">
    <name type="scientific">Methanococcus voltae</name>
    <dbReference type="NCBI Taxonomy" id="2188"/>
    <lineage>
        <taxon>Archaea</taxon>
        <taxon>Methanobacteriati</taxon>
        <taxon>Methanobacteriota</taxon>
        <taxon>Methanomada group</taxon>
        <taxon>Methanococci</taxon>
        <taxon>Methanococcales</taxon>
        <taxon>Methanococcaceae</taxon>
        <taxon>Methanococcus</taxon>
    </lineage>
</organism>
<dbReference type="InterPro" id="IPR036792">
    <property type="entry name" value="Asp_carbatrfase_reg_C_sf"/>
</dbReference>
<keyword evidence="4 7" id="KW-0479">Metal-binding</keyword>
<feature type="binding site" evidence="7">
    <location>
        <position position="138"/>
    </location>
    <ligand>
        <name>Zn(2+)</name>
        <dbReference type="ChEBI" id="CHEBI:29105"/>
    </ligand>
</feature>
<accession>A0A8J7RJI5</accession>
<evidence type="ECO:0000313" key="10">
    <source>
        <dbReference type="EMBL" id="MBP2202046.1"/>
    </source>
</evidence>
<dbReference type="PANTHER" id="PTHR35805:SF1">
    <property type="entry name" value="ASPARTATE CARBAMOYLTRANSFERASE REGULATORY CHAIN"/>
    <property type="match status" value="1"/>
</dbReference>
<dbReference type="InterPro" id="IPR002801">
    <property type="entry name" value="Asp_carbamoylTrfase_reg"/>
</dbReference>
<protein>
    <recommendedName>
        <fullName evidence="3 7">Aspartate carbamoyltransferase regulatory chain</fullName>
    </recommendedName>
</protein>
<feature type="binding site" evidence="7">
    <location>
        <position position="115"/>
    </location>
    <ligand>
        <name>Zn(2+)</name>
        <dbReference type="ChEBI" id="CHEBI:29105"/>
    </ligand>
</feature>
<evidence type="ECO:0000256" key="4">
    <source>
        <dbReference type="ARBA" id="ARBA00022723"/>
    </source>
</evidence>
<dbReference type="EMBL" id="JAGGMV010000005">
    <property type="protein sequence ID" value="MBP2202046.1"/>
    <property type="molecule type" value="Genomic_DNA"/>
</dbReference>
<gene>
    <name evidence="7" type="primary">pyrI</name>
    <name evidence="10" type="ORF">J3E07_001487</name>
</gene>
<dbReference type="SUPFAM" id="SSF54893">
    <property type="entry name" value="Aspartate carbamoyltransferase, Regulatory-chain, N-terminal domain"/>
    <property type="match status" value="1"/>
</dbReference>
<dbReference type="NCBIfam" id="TIGR00240">
    <property type="entry name" value="ATCase_reg"/>
    <property type="match status" value="1"/>
</dbReference>
<evidence type="ECO:0000256" key="2">
    <source>
        <dbReference type="ARBA" id="ARBA00010498"/>
    </source>
</evidence>
<dbReference type="GO" id="GO:0009347">
    <property type="term" value="C:aspartate carbamoyltransferase complex"/>
    <property type="evidence" value="ECO:0007669"/>
    <property type="project" value="InterPro"/>
</dbReference>